<feature type="compositionally biased region" description="Polar residues" evidence="1">
    <location>
        <begin position="85"/>
        <end position="94"/>
    </location>
</feature>
<gene>
    <name evidence="2" type="ORF">V6N11_039201</name>
</gene>
<evidence type="ECO:0000313" key="2">
    <source>
        <dbReference type="EMBL" id="KAK9026360.1"/>
    </source>
</evidence>
<organism evidence="2 3">
    <name type="scientific">Hibiscus sabdariffa</name>
    <name type="common">roselle</name>
    <dbReference type="NCBI Taxonomy" id="183260"/>
    <lineage>
        <taxon>Eukaryota</taxon>
        <taxon>Viridiplantae</taxon>
        <taxon>Streptophyta</taxon>
        <taxon>Embryophyta</taxon>
        <taxon>Tracheophyta</taxon>
        <taxon>Spermatophyta</taxon>
        <taxon>Magnoliopsida</taxon>
        <taxon>eudicotyledons</taxon>
        <taxon>Gunneridae</taxon>
        <taxon>Pentapetalae</taxon>
        <taxon>rosids</taxon>
        <taxon>malvids</taxon>
        <taxon>Malvales</taxon>
        <taxon>Malvaceae</taxon>
        <taxon>Malvoideae</taxon>
        <taxon>Hibiscus</taxon>
    </lineage>
</organism>
<reference evidence="2 3" key="1">
    <citation type="journal article" date="2024" name="G3 (Bethesda)">
        <title>Genome assembly of Hibiscus sabdariffa L. provides insights into metabolisms of medicinal natural products.</title>
        <authorList>
            <person name="Kim T."/>
        </authorList>
    </citation>
    <scope>NUCLEOTIDE SEQUENCE [LARGE SCALE GENOMIC DNA]</scope>
    <source>
        <strain evidence="2">TK-2024</strain>
        <tissue evidence="2">Old leaves</tissue>
    </source>
</reference>
<protein>
    <submittedName>
        <fullName evidence="2">Uncharacterized protein</fullName>
    </submittedName>
</protein>
<keyword evidence="3" id="KW-1185">Reference proteome</keyword>
<name>A0ABR2SMU6_9ROSI</name>
<accession>A0ABR2SMU6</accession>
<sequence length="94" mass="10429">MAFLASSVLPSNMNIKGKGLEVKWQILEMSGFCVVFKKNSAHLAIQTRVFLLHVVNCGLMQVLRLWRCFEAENGGDLFSMKDEPSSYSSGVAES</sequence>
<dbReference type="Proteomes" id="UP001396334">
    <property type="component" value="Unassembled WGS sequence"/>
</dbReference>
<proteinExistence type="predicted"/>
<dbReference type="EMBL" id="JBBPBN010000013">
    <property type="protein sequence ID" value="KAK9026360.1"/>
    <property type="molecule type" value="Genomic_DNA"/>
</dbReference>
<evidence type="ECO:0000313" key="3">
    <source>
        <dbReference type="Proteomes" id="UP001396334"/>
    </source>
</evidence>
<evidence type="ECO:0000256" key="1">
    <source>
        <dbReference type="SAM" id="MobiDB-lite"/>
    </source>
</evidence>
<feature type="region of interest" description="Disordered" evidence="1">
    <location>
        <begin position="75"/>
        <end position="94"/>
    </location>
</feature>
<comment type="caution">
    <text evidence="2">The sequence shown here is derived from an EMBL/GenBank/DDBJ whole genome shotgun (WGS) entry which is preliminary data.</text>
</comment>